<evidence type="ECO:0000256" key="3">
    <source>
        <dbReference type="ARBA" id="ARBA00013278"/>
    </source>
</evidence>
<organism evidence="11 12">
    <name type="scientific">Orchesella dallaii</name>
    <dbReference type="NCBI Taxonomy" id="48710"/>
    <lineage>
        <taxon>Eukaryota</taxon>
        <taxon>Metazoa</taxon>
        <taxon>Ecdysozoa</taxon>
        <taxon>Arthropoda</taxon>
        <taxon>Hexapoda</taxon>
        <taxon>Collembola</taxon>
        <taxon>Entomobryomorpha</taxon>
        <taxon>Entomobryoidea</taxon>
        <taxon>Orchesellidae</taxon>
        <taxon>Orchesellinae</taxon>
        <taxon>Orchesella</taxon>
    </lineage>
</organism>
<evidence type="ECO:0000256" key="6">
    <source>
        <dbReference type="ARBA" id="ARBA00023098"/>
    </source>
</evidence>
<dbReference type="Pfam" id="PF05826">
    <property type="entry name" value="Phospholip_A2_2"/>
    <property type="match status" value="1"/>
</dbReference>
<evidence type="ECO:0000256" key="4">
    <source>
        <dbReference type="ARBA" id="ARBA00022525"/>
    </source>
</evidence>
<accession>A0ABP1R253</accession>
<keyword evidence="5" id="KW-0442">Lipid degradation</keyword>
<evidence type="ECO:0000256" key="2">
    <source>
        <dbReference type="ARBA" id="ARBA00004613"/>
    </source>
</evidence>
<dbReference type="Gene3D" id="1.20.90.10">
    <property type="entry name" value="Phospholipase A2 domain"/>
    <property type="match status" value="1"/>
</dbReference>
<comment type="cofactor">
    <cofactor evidence="1">
        <name>Ca(2+)</name>
        <dbReference type="ChEBI" id="CHEBI:29108"/>
    </cofactor>
</comment>
<proteinExistence type="predicted"/>
<dbReference type="PANTHER" id="PTHR12253">
    <property type="entry name" value="RH14732P"/>
    <property type="match status" value="1"/>
</dbReference>
<evidence type="ECO:0000256" key="1">
    <source>
        <dbReference type="ARBA" id="ARBA00001913"/>
    </source>
</evidence>
<feature type="region of interest" description="Disordered" evidence="8">
    <location>
        <begin position="111"/>
        <end position="139"/>
    </location>
</feature>
<evidence type="ECO:0000256" key="8">
    <source>
        <dbReference type="SAM" id="MobiDB-lite"/>
    </source>
</evidence>
<dbReference type="SUPFAM" id="SSF48619">
    <property type="entry name" value="Phospholipase A2, PLA2"/>
    <property type="match status" value="1"/>
</dbReference>
<comment type="caution">
    <text evidence="11">The sequence shown here is derived from an EMBL/GenBank/DDBJ whole genome shotgun (WGS) entry which is preliminary data.</text>
</comment>
<feature type="domain" description="Phospholipase A2-like central" evidence="10">
    <location>
        <begin position="144"/>
        <end position="241"/>
    </location>
</feature>
<reference evidence="11 12" key="1">
    <citation type="submission" date="2024-08" db="EMBL/GenBank/DDBJ databases">
        <authorList>
            <person name="Cucini C."/>
            <person name="Frati F."/>
        </authorList>
    </citation>
    <scope>NUCLEOTIDE SEQUENCE [LARGE SCALE GENOMIC DNA]</scope>
</reference>
<dbReference type="InterPro" id="IPR036444">
    <property type="entry name" value="PLipase_A2_dom_sf"/>
</dbReference>
<evidence type="ECO:0000259" key="10">
    <source>
        <dbReference type="Pfam" id="PF05826"/>
    </source>
</evidence>
<sequence>MCCNINVKIFNLCVSVVFFELLAVALATSQTSNQQPNLFRYYSSANGSRVIEMYRGECHMFTESDASWIYKTRQNLIAPLNTIQFELLLEKCRPNERPHVEMPYIGNSDTDANNLVPDEHANSNSTLGSAESSNSTDDVSPIVFPGTKWCGRGASARSYDDLGLYAHTDECCRDHDNCPDNILTGETKHGLLNDASFTRSHCDCDEAFLSCLRTDSTLSKLTSSKIAHIYFNILKPLCFAERHPVKSCQRTRLTGECIRPEYDYTQGRQWQFFQAQPYFAKTVRGLLNAFNSLVGATEPTVADPSSQSGRRAEAMPPGFTF</sequence>
<keyword evidence="6" id="KW-0443">Lipid metabolism</keyword>
<comment type="subcellular location">
    <subcellularLocation>
        <location evidence="2">Secreted</location>
    </subcellularLocation>
</comment>
<evidence type="ECO:0000313" key="11">
    <source>
        <dbReference type="EMBL" id="CAL8115680.1"/>
    </source>
</evidence>
<feature type="region of interest" description="Disordered" evidence="8">
    <location>
        <begin position="299"/>
        <end position="321"/>
    </location>
</feature>
<dbReference type="EMBL" id="CAXLJM020000051">
    <property type="protein sequence ID" value="CAL8115680.1"/>
    <property type="molecule type" value="Genomic_DNA"/>
</dbReference>
<dbReference type="InterPro" id="IPR016090">
    <property type="entry name" value="PLA2-like_dom"/>
</dbReference>
<feature type="chain" id="PRO_5046295633" description="phospholipase A2" evidence="9">
    <location>
        <begin position="28"/>
        <end position="321"/>
    </location>
</feature>
<dbReference type="Proteomes" id="UP001642540">
    <property type="component" value="Unassembled WGS sequence"/>
</dbReference>
<evidence type="ECO:0000256" key="5">
    <source>
        <dbReference type="ARBA" id="ARBA00022963"/>
    </source>
</evidence>
<evidence type="ECO:0000313" key="12">
    <source>
        <dbReference type="Proteomes" id="UP001642540"/>
    </source>
</evidence>
<dbReference type="PROSITE" id="PS00118">
    <property type="entry name" value="PA2_HIS"/>
    <property type="match status" value="1"/>
</dbReference>
<name>A0ABP1R253_9HEXA</name>
<keyword evidence="12" id="KW-1185">Reference proteome</keyword>
<evidence type="ECO:0000256" key="7">
    <source>
        <dbReference type="ARBA" id="ARBA00029903"/>
    </source>
</evidence>
<keyword evidence="4" id="KW-0964">Secreted</keyword>
<gene>
    <name evidence="11" type="ORF">ODALV1_LOCUS16966</name>
</gene>
<dbReference type="EC" id="3.1.1.4" evidence="3"/>
<feature type="signal peptide" evidence="9">
    <location>
        <begin position="1"/>
        <end position="27"/>
    </location>
</feature>
<feature type="compositionally biased region" description="Polar residues" evidence="8">
    <location>
        <begin position="122"/>
        <end position="138"/>
    </location>
</feature>
<dbReference type="InterPro" id="IPR033113">
    <property type="entry name" value="PLA2_histidine"/>
</dbReference>
<protein>
    <recommendedName>
        <fullName evidence="3">phospholipase A2</fullName>
        <ecNumber evidence="3">3.1.1.4</ecNumber>
    </recommendedName>
    <alternativeName>
        <fullName evidence="7">Phosphatidylcholine 2-acylhydrolase</fullName>
    </alternativeName>
</protein>
<keyword evidence="9" id="KW-0732">Signal</keyword>
<evidence type="ECO:0000256" key="9">
    <source>
        <dbReference type="SAM" id="SignalP"/>
    </source>
</evidence>